<dbReference type="AlphaFoldDB" id="A0A1X2H2Q0"/>
<comment type="caution">
    <text evidence="2">The sequence shown here is derived from an EMBL/GenBank/DDBJ whole genome shotgun (WGS) entry which is preliminary data.</text>
</comment>
<dbReference type="EMBL" id="MCGN01000010">
    <property type="protein sequence ID" value="ORY91996.1"/>
    <property type="molecule type" value="Genomic_DNA"/>
</dbReference>
<keyword evidence="3" id="KW-1185">Reference proteome</keyword>
<feature type="region of interest" description="Disordered" evidence="1">
    <location>
        <begin position="154"/>
        <end position="265"/>
    </location>
</feature>
<evidence type="ECO:0000313" key="3">
    <source>
        <dbReference type="Proteomes" id="UP000242180"/>
    </source>
</evidence>
<evidence type="ECO:0000256" key="1">
    <source>
        <dbReference type="SAM" id="MobiDB-lite"/>
    </source>
</evidence>
<dbReference type="InParanoid" id="A0A1X2H2Q0"/>
<gene>
    <name evidence="2" type="ORF">BCR43DRAFT_77104</name>
</gene>
<reference evidence="2 3" key="1">
    <citation type="submission" date="2016-07" db="EMBL/GenBank/DDBJ databases">
        <title>Pervasive Adenine N6-methylation of Active Genes in Fungi.</title>
        <authorList>
            <consortium name="DOE Joint Genome Institute"/>
            <person name="Mondo S.J."/>
            <person name="Dannebaum R.O."/>
            <person name="Kuo R.C."/>
            <person name="Labutti K."/>
            <person name="Haridas S."/>
            <person name="Kuo A."/>
            <person name="Salamov A."/>
            <person name="Ahrendt S.R."/>
            <person name="Lipzen A."/>
            <person name="Sullivan W."/>
            <person name="Andreopoulos W.B."/>
            <person name="Clum A."/>
            <person name="Lindquist E."/>
            <person name="Daum C."/>
            <person name="Ramamoorthy G.K."/>
            <person name="Gryganskyi A."/>
            <person name="Culley D."/>
            <person name="Magnuson J.K."/>
            <person name="James T.Y."/>
            <person name="O'Malley M.A."/>
            <person name="Stajich J.E."/>
            <person name="Spatafora J.W."/>
            <person name="Visel A."/>
            <person name="Grigoriev I.V."/>
        </authorList>
    </citation>
    <scope>NUCLEOTIDE SEQUENCE [LARGE SCALE GENOMIC DNA]</scope>
    <source>
        <strain evidence="2 3">NRRL 2496</strain>
    </source>
</reference>
<sequence length="308" mass="34537">MGDTRRFSHHASLAELATRLHSKDDREQYARVIAMSKTLQKQILELQRYKAAGHPETTHSAEHDRRRRSASMTMALERERQHQPLDRYYRLLEHSKSLHEQLDRLSNEYQTPTPERSYMDKALPPIIADDDSINKKKKQKAGKQAYAPLINTTVLMDSCPPPTPRSPPPHPPPSCPPPPTPVPSLGTNSNTSKKRAQPTNSHFSRYHYNNASDFQHSGTTFGLSDMPEQEQTPPPTPAKQMTGPTEQQSLLTPPASPQQQPIWSSASSNLTCSNFASSSLTVTTAPTTNPPSLLEEPVPIMRVQRVRM</sequence>
<dbReference type="Proteomes" id="UP000242180">
    <property type="component" value="Unassembled WGS sequence"/>
</dbReference>
<feature type="compositionally biased region" description="Polar residues" evidence="1">
    <location>
        <begin position="185"/>
        <end position="222"/>
    </location>
</feature>
<feature type="compositionally biased region" description="Polar residues" evidence="1">
    <location>
        <begin position="242"/>
        <end position="265"/>
    </location>
</feature>
<protein>
    <submittedName>
        <fullName evidence="2">Uncharacterized protein</fullName>
    </submittedName>
</protein>
<name>A0A1X2H2Q0_SYNRA</name>
<feature type="compositionally biased region" description="Pro residues" evidence="1">
    <location>
        <begin position="159"/>
        <end position="182"/>
    </location>
</feature>
<proteinExistence type="predicted"/>
<evidence type="ECO:0000313" key="2">
    <source>
        <dbReference type="EMBL" id="ORY91996.1"/>
    </source>
</evidence>
<feature type="region of interest" description="Disordered" evidence="1">
    <location>
        <begin position="106"/>
        <end position="125"/>
    </location>
</feature>
<accession>A0A1X2H2Q0</accession>
<organism evidence="2 3">
    <name type="scientific">Syncephalastrum racemosum</name>
    <name type="common">Filamentous fungus</name>
    <dbReference type="NCBI Taxonomy" id="13706"/>
    <lineage>
        <taxon>Eukaryota</taxon>
        <taxon>Fungi</taxon>
        <taxon>Fungi incertae sedis</taxon>
        <taxon>Mucoromycota</taxon>
        <taxon>Mucoromycotina</taxon>
        <taxon>Mucoromycetes</taxon>
        <taxon>Mucorales</taxon>
        <taxon>Syncephalastraceae</taxon>
        <taxon>Syncephalastrum</taxon>
    </lineage>
</organism>